<feature type="region of interest" description="Disordered" evidence="1">
    <location>
        <begin position="112"/>
        <end position="154"/>
    </location>
</feature>
<dbReference type="EMBL" id="JAINUG010000013">
    <property type="protein sequence ID" value="KAJ8414459.1"/>
    <property type="molecule type" value="Genomic_DNA"/>
</dbReference>
<protein>
    <submittedName>
        <fullName evidence="2">Uncharacterized protein</fullName>
    </submittedName>
</protein>
<evidence type="ECO:0000313" key="3">
    <source>
        <dbReference type="Proteomes" id="UP001221898"/>
    </source>
</evidence>
<name>A0AAD7T4Y2_9TELE</name>
<keyword evidence="3" id="KW-1185">Reference proteome</keyword>
<dbReference type="AlphaFoldDB" id="A0AAD7T4Y2"/>
<evidence type="ECO:0000256" key="1">
    <source>
        <dbReference type="SAM" id="MobiDB-lite"/>
    </source>
</evidence>
<dbReference type="Proteomes" id="UP001221898">
    <property type="component" value="Unassembled WGS sequence"/>
</dbReference>
<accession>A0AAD7T4Y2</accession>
<sequence>MTPWLQANPLIPPMSLLFLVTNIRPHHPYLFHHTQDTMTTGSWMQRARGLLGAWGPPSPYAPSARLPSGRLQVHMAVLPSVSRRSVEMRAECLIVGPPSCAQALLRPRRWTEGAGSGGAVFPQTAREEKGDTADRPIRQHREPMGGLDASRPGRRLTWETDDRCRLPSPRSTAGQEAGLSICLKSFTRAGQATALKQLTDEAWFVRPLCSAQTPPCALQRCDAVEWDGQRDLPLRPLNEQSRDDAGVTGRPSSSPPPARMSAPSSQRLATQH</sequence>
<evidence type="ECO:0000313" key="2">
    <source>
        <dbReference type="EMBL" id="KAJ8414459.1"/>
    </source>
</evidence>
<reference evidence="2" key="1">
    <citation type="journal article" date="2023" name="Science">
        <title>Genome structures resolve the early diversification of teleost fishes.</title>
        <authorList>
            <person name="Parey E."/>
            <person name="Louis A."/>
            <person name="Montfort J."/>
            <person name="Bouchez O."/>
            <person name="Roques C."/>
            <person name="Iampietro C."/>
            <person name="Lluch J."/>
            <person name="Castinel A."/>
            <person name="Donnadieu C."/>
            <person name="Desvignes T."/>
            <person name="Floi Bucao C."/>
            <person name="Jouanno E."/>
            <person name="Wen M."/>
            <person name="Mejri S."/>
            <person name="Dirks R."/>
            <person name="Jansen H."/>
            <person name="Henkel C."/>
            <person name="Chen W.J."/>
            <person name="Zahm M."/>
            <person name="Cabau C."/>
            <person name="Klopp C."/>
            <person name="Thompson A.W."/>
            <person name="Robinson-Rechavi M."/>
            <person name="Braasch I."/>
            <person name="Lecointre G."/>
            <person name="Bobe J."/>
            <person name="Postlethwait J.H."/>
            <person name="Berthelot C."/>
            <person name="Roest Crollius H."/>
            <person name="Guiguen Y."/>
        </authorList>
    </citation>
    <scope>NUCLEOTIDE SEQUENCE</scope>
    <source>
        <strain evidence="2">NC1722</strain>
    </source>
</reference>
<gene>
    <name evidence="2" type="ORF">AAFF_G00053290</name>
</gene>
<feature type="compositionally biased region" description="Basic and acidic residues" evidence="1">
    <location>
        <begin position="125"/>
        <end position="143"/>
    </location>
</feature>
<comment type="caution">
    <text evidence="2">The sequence shown here is derived from an EMBL/GenBank/DDBJ whole genome shotgun (WGS) entry which is preliminary data.</text>
</comment>
<feature type="region of interest" description="Disordered" evidence="1">
    <location>
        <begin position="232"/>
        <end position="272"/>
    </location>
</feature>
<organism evidence="2 3">
    <name type="scientific">Aldrovandia affinis</name>
    <dbReference type="NCBI Taxonomy" id="143900"/>
    <lineage>
        <taxon>Eukaryota</taxon>
        <taxon>Metazoa</taxon>
        <taxon>Chordata</taxon>
        <taxon>Craniata</taxon>
        <taxon>Vertebrata</taxon>
        <taxon>Euteleostomi</taxon>
        <taxon>Actinopterygii</taxon>
        <taxon>Neopterygii</taxon>
        <taxon>Teleostei</taxon>
        <taxon>Notacanthiformes</taxon>
        <taxon>Halosauridae</taxon>
        <taxon>Aldrovandia</taxon>
    </lineage>
</organism>
<proteinExistence type="predicted"/>